<comment type="caution">
    <text evidence="1">The sequence shown here is derived from an EMBL/GenBank/DDBJ whole genome shotgun (WGS) entry which is preliminary data.</text>
</comment>
<reference evidence="1" key="1">
    <citation type="journal article" date="2015" name="Nature">
        <title>Complex archaea that bridge the gap between prokaryotes and eukaryotes.</title>
        <authorList>
            <person name="Spang A."/>
            <person name="Saw J.H."/>
            <person name="Jorgensen S.L."/>
            <person name="Zaremba-Niedzwiedzka K."/>
            <person name="Martijn J."/>
            <person name="Lind A.E."/>
            <person name="van Eijk R."/>
            <person name="Schleper C."/>
            <person name="Guy L."/>
            <person name="Ettema T.J."/>
        </authorList>
    </citation>
    <scope>NUCLEOTIDE SEQUENCE</scope>
</reference>
<feature type="non-terminal residue" evidence="1">
    <location>
        <position position="1"/>
    </location>
</feature>
<gene>
    <name evidence="1" type="ORF">LCGC14_2450900</name>
</gene>
<accession>A0A0F9BGK9</accession>
<sequence length="106" mass="12579">VYRRPKGFWENIIKDIPIMSKELEPRLDPFFQESKRDSLNFFVPYDIGTVKPEFEAGFQGTRLKKRFDFLKNKMDRTIRGVQKGKIKPEKMPDELNKAIKGMNKIK</sequence>
<name>A0A0F9BGK9_9ZZZZ</name>
<organism evidence="1">
    <name type="scientific">marine sediment metagenome</name>
    <dbReference type="NCBI Taxonomy" id="412755"/>
    <lineage>
        <taxon>unclassified sequences</taxon>
        <taxon>metagenomes</taxon>
        <taxon>ecological metagenomes</taxon>
    </lineage>
</organism>
<dbReference type="AlphaFoldDB" id="A0A0F9BGK9"/>
<dbReference type="EMBL" id="LAZR01037927">
    <property type="protein sequence ID" value="KKL20895.1"/>
    <property type="molecule type" value="Genomic_DNA"/>
</dbReference>
<proteinExistence type="predicted"/>
<protein>
    <submittedName>
        <fullName evidence="1">Uncharacterized protein</fullName>
    </submittedName>
</protein>
<evidence type="ECO:0000313" key="1">
    <source>
        <dbReference type="EMBL" id="KKL20895.1"/>
    </source>
</evidence>